<sequence length="231" mass="25363">MQHPSPPDASRFADALLALCRQRLRYQPTFAIAELWAASLLKAPPGGLPGFDPLDAAPMLPHIYILEREGDALRYRVSGESVNELFGSSHTGKLLSEVVPPGIYSLVAPYFREVFALKACIFKGHVIHSGHSAAEFERLLLPVRRNETLQLLGVLSLSTTSRLRTDDAAPAPVENGFHFTQIGLSDGTVTETHIPLRDLPVEDLPFKEHVRLLGHREITQGVSQKGSETVC</sequence>
<dbReference type="AlphaFoldDB" id="A0A8G2BE10"/>
<dbReference type="RefSeq" id="WP_175474058.1">
    <property type="nucleotide sequence ID" value="NZ_FNBW01000001.1"/>
</dbReference>
<evidence type="ECO:0000313" key="1">
    <source>
        <dbReference type="EMBL" id="SDF10619.1"/>
    </source>
</evidence>
<evidence type="ECO:0000313" key="2">
    <source>
        <dbReference type="Proteomes" id="UP000198615"/>
    </source>
</evidence>
<dbReference type="EMBL" id="FNBW01000001">
    <property type="protein sequence ID" value="SDF10619.1"/>
    <property type="molecule type" value="Genomic_DNA"/>
</dbReference>
<accession>A0A8G2BE10</accession>
<keyword evidence="2" id="KW-1185">Reference proteome</keyword>
<dbReference type="Proteomes" id="UP000198615">
    <property type="component" value="Unassembled WGS sequence"/>
</dbReference>
<gene>
    <name evidence="1" type="ORF">SAMN05660686_00277</name>
</gene>
<proteinExistence type="predicted"/>
<dbReference type="Pfam" id="PF07310">
    <property type="entry name" value="PAS_5"/>
    <property type="match status" value="1"/>
</dbReference>
<name>A0A8G2BE10_9PROT</name>
<reference evidence="1 2" key="1">
    <citation type="submission" date="2016-10" db="EMBL/GenBank/DDBJ databases">
        <authorList>
            <person name="Varghese N."/>
            <person name="Submissions S."/>
        </authorList>
    </citation>
    <scope>NUCLEOTIDE SEQUENCE [LARGE SCALE GENOMIC DNA]</scope>
    <source>
        <strain evidence="1 2">DSM 18839</strain>
    </source>
</reference>
<comment type="caution">
    <text evidence="1">The sequence shown here is derived from an EMBL/GenBank/DDBJ whole genome shotgun (WGS) entry which is preliminary data.</text>
</comment>
<organism evidence="1 2">
    <name type="scientific">Thalassobaculum litoreum DSM 18839</name>
    <dbReference type="NCBI Taxonomy" id="1123362"/>
    <lineage>
        <taxon>Bacteria</taxon>
        <taxon>Pseudomonadati</taxon>
        <taxon>Pseudomonadota</taxon>
        <taxon>Alphaproteobacteria</taxon>
        <taxon>Rhodospirillales</taxon>
        <taxon>Thalassobaculaceae</taxon>
        <taxon>Thalassobaculum</taxon>
    </lineage>
</organism>
<protein>
    <submittedName>
        <fullName evidence="1">PAS domain-containing protein</fullName>
    </submittedName>
</protein>
<dbReference type="InterPro" id="IPR009922">
    <property type="entry name" value="DUF1457"/>
</dbReference>